<dbReference type="AlphaFoldDB" id="A0A6N7WA93"/>
<dbReference type="RefSeq" id="WP_154546637.1">
    <property type="nucleotide sequence ID" value="NZ_VULO01000017.1"/>
</dbReference>
<feature type="domain" description="Calcineurin-like phosphoesterase" evidence="1">
    <location>
        <begin position="107"/>
        <end position="301"/>
    </location>
</feature>
<name>A0A6N7WA93_9ACTO</name>
<dbReference type="SUPFAM" id="SSF56300">
    <property type="entry name" value="Metallo-dependent phosphatases"/>
    <property type="match status" value="1"/>
</dbReference>
<evidence type="ECO:0000313" key="3">
    <source>
        <dbReference type="Proteomes" id="UP000470875"/>
    </source>
</evidence>
<gene>
    <name evidence="2" type="ORF">FYJ24_11685</name>
</gene>
<dbReference type="InterPro" id="IPR029052">
    <property type="entry name" value="Metallo-depent_PP-like"/>
</dbReference>
<evidence type="ECO:0000259" key="1">
    <source>
        <dbReference type="Pfam" id="PF00149"/>
    </source>
</evidence>
<keyword evidence="3" id="KW-1185">Reference proteome</keyword>
<dbReference type="GO" id="GO:0016787">
    <property type="term" value="F:hydrolase activity"/>
    <property type="evidence" value="ECO:0007669"/>
    <property type="project" value="InterPro"/>
</dbReference>
<proteinExistence type="predicted"/>
<evidence type="ECO:0000313" key="2">
    <source>
        <dbReference type="EMBL" id="MSS85393.1"/>
    </source>
</evidence>
<dbReference type="Proteomes" id="UP000470875">
    <property type="component" value="Unassembled WGS sequence"/>
</dbReference>
<reference evidence="2 3" key="1">
    <citation type="submission" date="2019-08" db="EMBL/GenBank/DDBJ databases">
        <title>In-depth cultivation of the pig gut microbiome towards novel bacterial diversity and tailored functional studies.</title>
        <authorList>
            <person name="Wylensek D."/>
            <person name="Hitch T.C.A."/>
            <person name="Clavel T."/>
        </authorList>
    </citation>
    <scope>NUCLEOTIDE SEQUENCE [LARGE SCALE GENOMIC DNA]</scope>
    <source>
        <strain evidence="2 3">WB03_NA08</strain>
    </source>
</reference>
<sequence>MHVFPYLLAPTAHSVSIAWEAPAGIVFSVRIRPAGQEEQTVALSPDDNICTPVTQFSSLLGEPDGVYWIDIEELCPDTLYDYFICNGHEIVGSGSFRTPSQSKVSSRYLLMSDSHAFNLREEMAKVTFAGQYDAVFHLGDMPSGTGYQKEQYSRGWFEAFAEPLARIPFIYAPGNHDDGPHFDTYFSHQSHLWNRDSKGRSFSFTDTAGIHFVVVDSNPWGLTEMNAVNSGIPLDDAAQRRIDEIEQWLVQDLQSEEAVNAHWRVVLLHHPYTDPLTNRRLCNIVERFAVDLVLSGHLHEYHKAVPIEGKVNPKPVYLTLPSCQDPAEGFQRGSIKGRLMEEFPEMLATGNGNYAELDADQETLQIRIFGFNGEGTQHLIDKVILSRELGDDCIRYVAPEFSLHEGIVTIRAIAHNSGTGLGIIRPVVVDNGALHTIPLLGDLGAPGSLAYLDPGESLSITFTYSPKTPGSHCLEFAGSEYTIDIAEVDSVTCGNISVELSRDDSLITVTSDLVNQSEKLRLVTLALYWDGVRVSSQDLDISPASCVGLQIPYYFKEGGSHVLSIRLNDVVVYEKVYECGGGITVVPRIRDKSLWGNDGLIRGTPRLCAHEGQPYLELVDEGDYIEIPPSPSLQCGQSFSALIRAKMDRLATSEEMAHNPLLVRGLSVGWGATYHLRMVVDRNGTMKWGTCYGPNEYGWAGGNASLKQWANYAFQFGVRDGGISRIDTQTVASVPPVGDSVALNDYSSLPLFVGYSFIGHVIEDIGRPKYFTHFPGSISRVVYADTYTDDLEIATSSDWQASTSPNIRVNLDFGAIETEGIYTSQWRQVRNYKRDFFRDADTWSLDALKVSAQIPPQCRTQVRIEVSNNQKTVDAFYEVYLDDGTKTYNLPTNLQGEFFRIVCTLTGTATLGERIRIPRIDVCTLLCHREGLSGTVTWSTQEDWQAGSFDGAIGIEPMDRLTIFEEYTDPIHG</sequence>
<dbReference type="PANTHER" id="PTHR45867:SF3">
    <property type="entry name" value="ACID PHOSPHATASE TYPE 7"/>
    <property type="match status" value="1"/>
</dbReference>
<organism evidence="2 3">
    <name type="scientific">Scrofimicrobium canadense</name>
    <dbReference type="NCBI Taxonomy" id="2652290"/>
    <lineage>
        <taxon>Bacteria</taxon>
        <taxon>Bacillati</taxon>
        <taxon>Actinomycetota</taxon>
        <taxon>Actinomycetes</taxon>
        <taxon>Actinomycetales</taxon>
        <taxon>Actinomycetaceae</taxon>
        <taxon>Scrofimicrobium</taxon>
    </lineage>
</organism>
<protein>
    <recommendedName>
        <fullName evidence="1">Calcineurin-like phosphoesterase domain-containing protein</fullName>
    </recommendedName>
</protein>
<dbReference type="Pfam" id="PF00149">
    <property type="entry name" value="Metallophos"/>
    <property type="match status" value="1"/>
</dbReference>
<comment type="caution">
    <text evidence="2">The sequence shown here is derived from an EMBL/GenBank/DDBJ whole genome shotgun (WGS) entry which is preliminary data.</text>
</comment>
<dbReference type="InterPro" id="IPR004843">
    <property type="entry name" value="Calcineurin-like_PHP"/>
</dbReference>
<accession>A0A6N7WA93</accession>
<dbReference type="Gene3D" id="3.60.21.10">
    <property type="match status" value="1"/>
</dbReference>
<dbReference type="EMBL" id="VULO01000017">
    <property type="protein sequence ID" value="MSS85393.1"/>
    <property type="molecule type" value="Genomic_DNA"/>
</dbReference>
<dbReference type="PANTHER" id="PTHR45867">
    <property type="entry name" value="PURPLE ACID PHOSPHATASE"/>
    <property type="match status" value="1"/>
</dbReference>